<proteinExistence type="predicted"/>
<evidence type="ECO:0000313" key="3">
    <source>
        <dbReference type="Proteomes" id="UP001141629"/>
    </source>
</evidence>
<protein>
    <submittedName>
        <fullName evidence="2">Uncharacterized protein</fullName>
    </submittedName>
</protein>
<feature type="non-terminal residue" evidence="2">
    <location>
        <position position="96"/>
    </location>
</feature>
<keyword evidence="3" id="KW-1185">Reference proteome</keyword>
<accession>A0A9X2YYI6</accession>
<dbReference type="EMBL" id="JACKVK010000007">
    <property type="protein sequence ID" value="MCV7420880.1"/>
    <property type="molecule type" value="Genomic_DNA"/>
</dbReference>
<dbReference type="AlphaFoldDB" id="A0A9X2YYI6"/>
<evidence type="ECO:0000256" key="1">
    <source>
        <dbReference type="SAM" id="SignalP"/>
    </source>
</evidence>
<organism evidence="2 3">
    <name type="scientific">Mycobacterium yunnanensis</name>
    <dbReference type="NCBI Taxonomy" id="368477"/>
    <lineage>
        <taxon>Bacteria</taxon>
        <taxon>Bacillati</taxon>
        <taxon>Actinomycetota</taxon>
        <taxon>Actinomycetes</taxon>
        <taxon>Mycobacteriales</taxon>
        <taxon>Mycobacteriaceae</taxon>
        <taxon>Mycobacterium</taxon>
    </lineage>
</organism>
<feature type="signal peptide" evidence="1">
    <location>
        <begin position="1"/>
        <end position="19"/>
    </location>
</feature>
<reference evidence="2" key="2">
    <citation type="journal article" date="2022" name="BMC Genomics">
        <title>Comparative genome analysis of mycobacteria focusing on tRNA and non-coding RNA.</title>
        <authorList>
            <person name="Behra P.R.K."/>
            <person name="Pettersson B.M.F."/>
            <person name="Ramesh M."/>
            <person name="Das S."/>
            <person name="Dasgupta S."/>
            <person name="Kirsebom L.A."/>
        </authorList>
    </citation>
    <scope>NUCLEOTIDE SEQUENCE</scope>
    <source>
        <strain evidence="2">DSM 44838</strain>
    </source>
</reference>
<feature type="chain" id="PRO_5040850886" evidence="1">
    <location>
        <begin position="20"/>
        <end position="96"/>
    </location>
</feature>
<sequence>MTKVSQGFFKAVATRGVIAAIPVAMASAYASNLMVPTPPRIAAYEFQQVAEITVSPDTVGVAASPLYGQTKAQIDQQLSDMQALGIQNIRVFVPWG</sequence>
<gene>
    <name evidence="2" type="ORF">H7K45_10055</name>
</gene>
<dbReference type="Proteomes" id="UP001141629">
    <property type="component" value="Unassembled WGS sequence"/>
</dbReference>
<name>A0A9X2YYI6_9MYCO</name>
<evidence type="ECO:0000313" key="2">
    <source>
        <dbReference type="EMBL" id="MCV7420880.1"/>
    </source>
</evidence>
<reference evidence="2" key="1">
    <citation type="submission" date="2020-07" db="EMBL/GenBank/DDBJ databases">
        <authorList>
            <person name="Pettersson B.M.F."/>
            <person name="Behra P.R.K."/>
            <person name="Ramesh M."/>
            <person name="Das S."/>
            <person name="Dasgupta S."/>
            <person name="Kirsebom L.A."/>
        </authorList>
    </citation>
    <scope>NUCLEOTIDE SEQUENCE</scope>
    <source>
        <strain evidence="2">DSM 44838</strain>
    </source>
</reference>
<comment type="caution">
    <text evidence="2">The sequence shown here is derived from an EMBL/GenBank/DDBJ whole genome shotgun (WGS) entry which is preliminary data.</text>
</comment>
<keyword evidence="1" id="KW-0732">Signal</keyword>